<keyword evidence="1" id="KW-0677">Repeat</keyword>
<dbReference type="Gene3D" id="1.25.40.20">
    <property type="entry name" value="Ankyrin repeat-containing domain"/>
    <property type="match status" value="1"/>
</dbReference>
<dbReference type="SMART" id="SM00248">
    <property type="entry name" value="ANK"/>
    <property type="match status" value="5"/>
</dbReference>
<dbReference type="PANTHER" id="PTHR24173">
    <property type="entry name" value="ANKYRIN REPEAT CONTAINING"/>
    <property type="match status" value="1"/>
</dbReference>
<dbReference type="EMBL" id="RRZK01000020">
    <property type="protein sequence ID" value="TDB61599.1"/>
    <property type="molecule type" value="Genomic_DNA"/>
</dbReference>
<protein>
    <submittedName>
        <fullName evidence="4">Ankyrin repeat domain-containing protein</fullName>
    </submittedName>
</protein>
<feature type="repeat" description="ANK" evidence="3">
    <location>
        <begin position="123"/>
        <end position="155"/>
    </location>
</feature>
<keyword evidence="2 3" id="KW-0040">ANK repeat</keyword>
<proteinExistence type="predicted"/>
<dbReference type="Proteomes" id="UP000295254">
    <property type="component" value="Unassembled WGS sequence"/>
</dbReference>
<dbReference type="InterPro" id="IPR036770">
    <property type="entry name" value="Ankyrin_rpt-contain_sf"/>
</dbReference>
<name>A0A1H2NAZ7_PSEVA</name>
<evidence type="ECO:0000256" key="2">
    <source>
        <dbReference type="ARBA" id="ARBA00023043"/>
    </source>
</evidence>
<dbReference type="InterPro" id="IPR002110">
    <property type="entry name" value="Ankyrin_rpt"/>
</dbReference>
<gene>
    <name evidence="4" type="ORF">EIY72_15930</name>
</gene>
<evidence type="ECO:0000313" key="5">
    <source>
        <dbReference type="Proteomes" id="UP000295254"/>
    </source>
</evidence>
<dbReference type="STRING" id="95300.SAMN05216558_1969"/>
<dbReference type="Pfam" id="PF12796">
    <property type="entry name" value="Ank_2"/>
    <property type="match status" value="2"/>
</dbReference>
<dbReference type="SUPFAM" id="SSF48403">
    <property type="entry name" value="Ankyrin repeat"/>
    <property type="match status" value="1"/>
</dbReference>
<evidence type="ECO:0000256" key="3">
    <source>
        <dbReference type="PROSITE-ProRule" id="PRU00023"/>
    </source>
</evidence>
<dbReference type="PROSITE" id="PS50297">
    <property type="entry name" value="ANK_REP_REGION"/>
    <property type="match status" value="3"/>
</dbReference>
<comment type="caution">
    <text evidence="4">The sequence shown here is derived from an EMBL/GenBank/DDBJ whole genome shotgun (WGS) entry which is preliminary data.</text>
</comment>
<reference evidence="5" key="1">
    <citation type="journal article" date="2019" name="bioRxiv">
        <title>Bacterially produced spermidine induces plant systemic susceptibility to pathogens.</title>
        <authorList>
            <person name="Melnyk R.A."/>
            <person name="Beskrovnaya P.A."/>
            <person name="Liu Z."/>
            <person name="Song Y."/>
            <person name="Haney C.H."/>
        </authorList>
    </citation>
    <scope>NUCLEOTIDE SEQUENCE [LARGE SCALE GENOMIC DNA]</scope>
    <source>
        <strain evidence="5">Dha-51</strain>
    </source>
</reference>
<dbReference type="AlphaFoldDB" id="A0A1H2NAZ7"/>
<keyword evidence="5" id="KW-1185">Reference proteome</keyword>
<accession>A0A1H2NAZ7</accession>
<feature type="repeat" description="ANK" evidence="3">
    <location>
        <begin position="194"/>
        <end position="220"/>
    </location>
</feature>
<dbReference type="PANTHER" id="PTHR24173:SF74">
    <property type="entry name" value="ANKYRIN REPEAT DOMAIN-CONTAINING PROTEIN 16"/>
    <property type="match status" value="1"/>
</dbReference>
<sequence length="220" mass="22950">MTWHGSFKHAGLVVGLLLAGNVVAGDKGLLDAVRAGQVEKVRSALAEGADVNARGLDGSSALLLATQDNQVDIARTLIEAGADVNRKNLIFDSPYLLAGASGHNEILAMTLSHGADLKSTNRYGGTALIPACEHGYVETVKLLIEAGVDVNHVNRLGWTCLMEAIVLADGGPEHQQIVAQLIAAGADLNIPDPSGVSPLQQAERRGQTAIARQLREAGAQ</sequence>
<dbReference type="PROSITE" id="PS50088">
    <property type="entry name" value="ANK_REPEAT"/>
    <property type="match status" value="3"/>
</dbReference>
<evidence type="ECO:0000313" key="4">
    <source>
        <dbReference type="EMBL" id="TDB61599.1"/>
    </source>
</evidence>
<dbReference type="RefSeq" id="WP_093220093.1">
    <property type="nucleotide sequence ID" value="NZ_LT629803.1"/>
</dbReference>
<dbReference type="OrthoDB" id="9812708at2"/>
<organism evidence="4 5">
    <name type="scientific">Pseudomonas vancouverensis</name>
    <dbReference type="NCBI Taxonomy" id="95300"/>
    <lineage>
        <taxon>Bacteria</taxon>
        <taxon>Pseudomonadati</taxon>
        <taxon>Pseudomonadota</taxon>
        <taxon>Gammaproteobacteria</taxon>
        <taxon>Pseudomonadales</taxon>
        <taxon>Pseudomonadaceae</taxon>
        <taxon>Pseudomonas</taxon>
    </lineage>
</organism>
<evidence type="ECO:0000256" key="1">
    <source>
        <dbReference type="ARBA" id="ARBA00022737"/>
    </source>
</evidence>
<feature type="repeat" description="ANK" evidence="3">
    <location>
        <begin position="57"/>
        <end position="89"/>
    </location>
</feature>